<dbReference type="EMBL" id="JAVDUU010000002">
    <property type="protein sequence ID" value="MDR6941879.1"/>
    <property type="molecule type" value="Genomic_DNA"/>
</dbReference>
<sequence>MEPEDELNSFPYDATVGGTEHHYRITQNDGKYGIEQDGVVIAEVSYGDCWRQVAGKPLSNELLQSICNHIAAHSS</sequence>
<evidence type="ECO:0000313" key="2">
    <source>
        <dbReference type="Proteomes" id="UP001247620"/>
    </source>
</evidence>
<accession>A0ABU1T916</accession>
<dbReference type="RefSeq" id="WP_310094307.1">
    <property type="nucleotide sequence ID" value="NZ_JAVDUU010000002.1"/>
</dbReference>
<evidence type="ECO:0000313" key="1">
    <source>
        <dbReference type="EMBL" id="MDR6941879.1"/>
    </source>
</evidence>
<reference evidence="1 2" key="1">
    <citation type="submission" date="2023-07" db="EMBL/GenBank/DDBJ databases">
        <title>Sorghum-associated microbial communities from plants grown in Nebraska, USA.</title>
        <authorList>
            <person name="Schachtman D."/>
        </authorList>
    </citation>
    <scope>NUCLEOTIDE SEQUENCE [LARGE SCALE GENOMIC DNA]</scope>
    <source>
        <strain evidence="1 2">3262</strain>
    </source>
</reference>
<name>A0ABU1T916_9SPHI</name>
<protein>
    <submittedName>
        <fullName evidence="1">Uncharacterized protein</fullName>
    </submittedName>
</protein>
<dbReference type="Proteomes" id="UP001247620">
    <property type="component" value="Unassembled WGS sequence"/>
</dbReference>
<organism evidence="1 2">
    <name type="scientific">Mucilaginibacter pocheonensis</name>
    <dbReference type="NCBI Taxonomy" id="398050"/>
    <lineage>
        <taxon>Bacteria</taxon>
        <taxon>Pseudomonadati</taxon>
        <taxon>Bacteroidota</taxon>
        <taxon>Sphingobacteriia</taxon>
        <taxon>Sphingobacteriales</taxon>
        <taxon>Sphingobacteriaceae</taxon>
        <taxon>Mucilaginibacter</taxon>
    </lineage>
</organism>
<comment type="caution">
    <text evidence="1">The sequence shown here is derived from an EMBL/GenBank/DDBJ whole genome shotgun (WGS) entry which is preliminary data.</text>
</comment>
<proteinExistence type="predicted"/>
<keyword evidence="2" id="KW-1185">Reference proteome</keyword>
<gene>
    <name evidence="1" type="ORF">J2W55_001721</name>
</gene>